<proteinExistence type="predicted"/>
<evidence type="ECO:0000313" key="2">
    <source>
        <dbReference type="Proteomes" id="UP001168524"/>
    </source>
</evidence>
<dbReference type="Proteomes" id="UP001168524">
    <property type="component" value="Unassembled WGS sequence"/>
</dbReference>
<reference evidence="1" key="1">
    <citation type="submission" date="2023-06" db="EMBL/GenBank/DDBJ databases">
        <title>Two novel species of Acinetobacter isolated from motorbike repairing workshop in Vietnam.</title>
        <authorList>
            <person name="Le N.T.T."/>
        </authorList>
    </citation>
    <scope>NUCLEOTIDE SEQUENCE</scope>
    <source>
        <strain evidence="1">VNH17</strain>
    </source>
</reference>
<sequence>MYSKNNILLPSKSAYTLKEACNELNLYFNRTDIDEKYILDLVHQGHIWFYARFSKESYILTLPIQWELDGKFECEEEKTIEEVLFFNKILRHQTNYNAYGDYDLYLKLSIIDAFYALNTNRIIDPVVIDIYDPYDNFHWLSNKLSAESAHNLELYKVPENFNRDDFFRVVLINHEKKICIKKITWFDVHDEIYRGTDRENYYIETPEMHEIVELHNQEVDRKIKQFILKKGWTPYYWYGDKDMESLKLDFSLEDILILKEDMEILKKGDSRRIREQPGYTLHLDKKESNDLSPEAIHANKNGISSRSINKIIYALADMANLDISQPQAAFSQLQMYCEKNGVELPNKDTCGKAFKNAKYHFDNFNSK</sequence>
<dbReference type="RefSeq" id="WP_267979524.1">
    <property type="nucleotide sequence ID" value="NZ_JAPQKF010000001.1"/>
</dbReference>
<accession>A0ABT7WKQ9</accession>
<evidence type="ECO:0000313" key="1">
    <source>
        <dbReference type="EMBL" id="MDN0013273.1"/>
    </source>
</evidence>
<protein>
    <submittedName>
        <fullName evidence="1">Uncharacterized protein</fullName>
    </submittedName>
</protein>
<name>A0ABT7WKQ9_9GAMM</name>
<comment type="caution">
    <text evidence="1">The sequence shown here is derived from an EMBL/GenBank/DDBJ whole genome shotgun (WGS) entry which is preliminary data.</text>
</comment>
<gene>
    <name evidence="1" type="ORF">QTA56_03335</name>
</gene>
<dbReference type="EMBL" id="JAUDZE010000001">
    <property type="protein sequence ID" value="MDN0013273.1"/>
    <property type="molecule type" value="Genomic_DNA"/>
</dbReference>
<organism evidence="1 2">
    <name type="scientific">Acinetobacter thutiue</name>
    <dbReference type="NCBI Taxonomy" id="2998078"/>
    <lineage>
        <taxon>Bacteria</taxon>
        <taxon>Pseudomonadati</taxon>
        <taxon>Pseudomonadota</taxon>
        <taxon>Gammaproteobacteria</taxon>
        <taxon>Moraxellales</taxon>
        <taxon>Moraxellaceae</taxon>
        <taxon>Acinetobacter</taxon>
    </lineage>
</organism>
<keyword evidence="2" id="KW-1185">Reference proteome</keyword>